<organism evidence="1 2">
    <name type="scientific">Blastomyces percursus</name>
    <dbReference type="NCBI Taxonomy" id="1658174"/>
    <lineage>
        <taxon>Eukaryota</taxon>
        <taxon>Fungi</taxon>
        <taxon>Dikarya</taxon>
        <taxon>Ascomycota</taxon>
        <taxon>Pezizomycotina</taxon>
        <taxon>Eurotiomycetes</taxon>
        <taxon>Eurotiomycetidae</taxon>
        <taxon>Onygenales</taxon>
        <taxon>Ajellomycetaceae</taxon>
        <taxon>Blastomyces</taxon>
    </lineage>
</organism>
<dbReference type="InterPro" id="IPR054208">
    <property type="entry name" value="DUF6914"/>
</dbReference>
<protein>
    <submittedName>
        <fullName evidence="1">Uncharacterized protein</fullName>
    </submittedName>
</protein>
<dbReference type="VEuPathDB" id="FungiDB:ACJ73_04671"/>
<dbReference type="Pfam" id="PF21858">
    <property type="entry name" value="DUF6914"/>
    <property type="match status" value="1"/>
</dbReference>
<keyword evidence="2" id="KW-1185">Reference proteome</keyword>
<reference evidence="1 2" key="1">
    <citation type="submission" date="2015-08" db="EMBL/GenBank/DDBJ databases">
        <title>Emmonsia species relationships and genome sequence.</title>
        <authorList>
            <person name="Cuomo C.A."/>
            <person name="Schwartz I.S."/>
            <person name="Kenyon C."/>
            <person name="De Hoog G.S."/>
            <person name="Govender N.P."/>
            <person name="Botha A."/>
            <person name="Moreno L."/>
            <person name="De Vries M."/>
            <person name="Munoz J.F."/>
            <person name="Stielow J.B."/>
        </authorList>
    </citation>
    <scope>NUCLEOTIDE SEQUENCE [LARGE SCALE GENOMIC DNA]</scope>
    <source>
        <strain evidence="1 2">EI222</strain>
    </source>
</reference>
<sequence>MQKSPSVSTVNVSTPTLAIKSASDCLTIQVLCPAEMGILYVAVYKPRQTLGTYHWALYLEESDSHSVFQVVGNPCQFRYQELSSRPESTDHHVENIFVAHIDDIQGYRVVVSSQVIDNETHHWGCQQWIFDVLESLPDDDVITDYDHAEAKFKLEMIFQVEIEGDG</sequence>
<dbReference type="OrthoDB" id="3747467at2759"/>
<gene>
    <name evidence="1" type="ORF">ACJ73_04671</name>
</gene>
<comment type="caution">
    <text evidence="1">The sequence shown here is derived from an EMBL/GenBank/DDBJ whole genome shotgun (WGS) entry which is preliminary data.</text>
</comment>
<name>A0A1J9Q610_9EURO</name>
<evidence type="ECO:0000313" key="2">
    <source>
        <dbReference type="Proteomes" id="UP000242791"/>
    </source>
</evidence>
<proteinExistence type="predicted"/>
<accession>A0A1J9Q610</accession>
<dbReference type="Proteomes" id="UP000242791">
    <property type="component" value="Unassembled WGS sequence"/>
</dbReference>
<evidence type="ECO:0000313" key="1">
    <source>
        <dbReference type="EMBL" id="OJD23969.1"/>
    </source>
</evidence>
<dbReference type="AlphaFoldDB" id="A0A1J9Q610"/>
<dbReference type="EMBL" id="LGTZ01000664">
    <property type="protein sequence ID" value="OJD23969.1"/>
    <property type="molecule type" value="Genomic_DNA"/>
</dbReference>